<dbReference type="PANTHER" id="PTHR30511:SF3">
    <property type="entry name" value="LYSINE RACEMASE"/>
    <property type="match status" value="1"/>
</dbReference>
<name>A0A1G6JS88_9FIRM</name>
<reference evidence="6" key="1">
    <citation type="submission" date="2016-10" db="EMBL/GenBank/DDBJ databases">
        <authorList>
            <person name="Varghese N."/>
            <person name="Submissions S."/>
        </authorList>
    </citation>
    <scope>NUCLEOTIDE SEQUENCE [LARGE SCALE GENOMIC DNA]</scope>
    <source>
        <strain evidence="6">DSM 11005</strain>
    </source>
</reference>
<sequence length="353" mass="39570">MYPCVECNRKKLLQNIETVARMLHADHKIMCAVIKGFCADDDVMEILEDSSCDWLASSRIEDLAKLKTKKTRLLIRLSQPCEITEVVASSEVSFESECNTILLLQEEAKKQNKTHGVILAIDMGDLREGIFYKYLNEIEEAAAMVLQSSNLELLGVGTNLGCFGGVITDAANMQGLIEVATHIEQKFSVTLPYISGMSTAAMEMVENKTMPLRVNHGRFGEAWLLGFDSVDNRRLTYLHDDVFLFKAQIIEIKDKPSQPVGTIGGNAFGQHVEFKNQGMMKRALLAFGTQDVSYEYLIPLDENIEIIGASSDHTIINLHGSDNYEVGDVLTFKLKYHALLHLYTSKYVKKYIV</sequence>
<evidence type="ECO:0000256" key="3">
    <source>
        <dbReference type="ARBA" id="ARBA00023235"/>
    </source>
</evidence>
<dbReference type="GO" id="GO:0005829">
    <property type="term" value="C:cytosol"/>
    <property type="evidence" value="ECO:0007669"/>
    <property type="project" value="TreeGrafter"/>
</dbReference>
<accession>A0A1G6JS88</accession>
<dbReference type="PANTHER" id="PTHR30511">
    <property type="entry name" value="ALANINE RACEMASE"/>
    <property type="match status" value="1"/>
</dbReference>
<dbReference type="GO" id="GO:0008784">
    <property type="term" value="F:alanine racemase activity"/>
    <property type="evidence" value="ECO:0007669"/>
    <property type="project" value="TreeGrafter"/>
</dbReference>
<evidence type="ECO:0000313" key="6">
    <source>
        <dbReference type="Proteomes" id="UP000198943"/>
    </source>
</evidence>
<evidence type="ECO:0000256" key="1">
    <source>
        <dbReference type="ARBA" id="ARBA00001933"/>
    </source>
</evidence>
<keyword evidence="2" id="KW-0663">Pyridoxal phosphate</keyword>
<gene>
    <name evidence="5" type="ORF">SAMN04487864_103219</name>
</gene>
<dbReference type="SUPFAM" id="SSF51419">
    <property type="entry name" value="PLP-binding barrel"/>
    <property type="match status" value="1"/>
</dbReference>
<dbReference type="AlphaFoldDB" id="A0A1G6JS88"/>
<protein>
    <submittedName>
        <fullName evidence="5">Predicted amino acid racemase</fullName>
    </submittedName>
</protein>
<keyword evidence="3" id="KW-0413">Isomerase</keyword>
<dbReference type="InterPro" id="IPR000821">
    <property type="entry name" value="Ala_racemase"/>
</dbReference>
<comment type="cofactor">
    <cofactor evidence="1">
        <name>pyridoxal 5'-phosphate</name>
        <dbReference type="ChEBI" id="CHEBI:597326"/>
    </cofactor>
</comment>
<dbReference type="Pfam" id="PF01168">
    <property type="entry name" value="Ala_racemase_N"/>
    <property type="match status" value="1"/>
</dbReference>
<dbReference type="InterPro" id="IPR029066">
    <property type="entry name" value="PLP-binding_barrel"/>
</dbReference>
<keyword evidence="6" id="KW-1185">Reference proteome</keyword>
<dbReference type="RefSeq" id="WP_093729657.1">
    <property type="nucleotide sequence ID" value="NZ_FMYW01000003.1"/>
</dbReference>
<dbReference type="EMBL" id="FMYW01000003">
    <property type="protein sequence ID" value="SDC20846.1"/>
    <property type="molecule type" value="Genomic_DNA"/>
</dbReference>
<dbReference type="OrthoDB" id="504078at2"/>
<dbReference type="GO" id="GO:0030170">
    <property type="term" value="F:pyridoxal phosphate binding"/>
    <property type="evidence" value="ECO:0007669"/>
    <property type="project" value="TreeGrafter"/>
</dbReference>
<dbReference type="Proteomes" id="UP000198943">
    <property type="component" value="Unassembled WGS sequence"/>
</dbReference>
<proteinExistence type="predicted"/>
<feature type="domain" description="Alanine racemase N-terminal" evidence="4">
    <location>
        <begin position="9"/>
        <end position="222"/>
    </location>
</feature>
<dbReference type="InterPro" id="IPR001608">
    <property type="entry name" value="Ala_racemase_N"/>
</dbReference>
<organism evidence="5 6">
    <name type="scientific">Succiniclasticum ruminis</name>
    <dbReference type="NCBI Taxonomy" id="40841"/>
    <lineage>
        <taxon>Bacteria</taxon>
        <taxon>Bacillati</taxon>
        <taxon>Bacillota</taxon>
        <taxon>Negativicutes</taxon>
        <taxon>Acidaminococcales</taxon>
        <taxon>Acidaminococcaceae</taxon>
        <taxon>Succiniclasticum</taxon>
    </lineage>
</organism>
<evidence type="ECO:0000259" key="4">
    <source>
        <dbReference type="Pfam" id="PF01168"/>
    </source>
</evidence>
<evidence type="ECO:0000256" key="2">
    <source>
        <dbReference type="ARBA" id="ARBA00022898"/>
    </source>
</evidence>
<dbReference type="Gene3D" id="3.20.20.10">
    <property type="entry name" value="Alanine racemase"/>
    <property type="match status" value="1"/>
</dbReference>
<evidence type="ECO:0000313" key="5">
    <source>
        <dbReference type="EMBL" id="SDC20846.1"/>
    </source>
</evidence>